<sequence>MEVLALPNTPPSTYEEWEKIHKEIAEQWLICTDSKSIKVIYDKSSETFLIKSGLGKTRVKLMRVGEGDVQTVTDLFSKGILSTKEEREELCNFLRAAKKEFSDYAVKYGKRTPGGVDFLWRAFNNPIALSWSSGSPSASLFHHVEEFDNTAESPFQARGAGQAEAVGGPADPSSSQQS</sequence>
<feature type="region of interest" description="Disordered" evidence="1">
    <location>
        <begin position="151"/>
        <end position="178"/>
    </location>
</feature>
<dbReference type="RefSeq" id="WP_006704567.1">
    <property type="nucleotide sequence ID" value="NZ_CAWLGB010000002.1"/>
</dbReference>
<dbReference type="EMBL" id="GL379590">
    <property type="protein sequence ID" value="EFL92155.1"/>
    <property type="molecule type" value="Genomic_DNA"/>
</dbReference>
<keyword evidence="3" id="KW-1185">Reference proteome</keyword>
<evidence type="ECO:0000256" key="1">
    <source>
        <dbReference type="SAM" id="MobiDB-lite"/>
    </source>
</evidence>
<evidence type="ECO:0000313" key="2">
    <source>
        <dbReference type="EMBL" id="EFL92155.1"/>
    </source>
</evidence>
<name>E0WS21_9ENTR</name>
<reference evidence="2" key="1">
    <citation type="journal article" date="2009" name="Environ. Microbiol.">
        <title>Dynamics of genome evolution in facultative symbionts of aphids.</title>
        <authorList>
            <person name="Degnan P.H."/>
            <person name="Leonardo T.E."/>
            <person name="Cass B.N."/>
            <person name="Hurwitz B."/>
            <person name="Stern D."/>
            <person name="Gibbs R.A."/>
            <person name="Richards S."/>
            <person name="Moran N.A."/>
        </authorList>
    </citation>
    <scope>NUCLEOTIDE SEQUENCE [LARGE SCALE GENOMIC DNA]</scope>
    <source>
        <strain evidence="2">LSR1</strain>
    </source>
</reference>
<proteinExistence type="predicted"/>
<protein>
    <submittedName>
        <fullName evidence="2">Uncharacterized protein</fullName>
    </submittedName>
</protein>
<dbReference type="HOGENOM" id="CLU_1507968_0_0_6"/>
<organism evidence="2 3">
    <name type="scientific">Candidatus Regiella insecticola LSR1</name>
    <dbReference type="NCBI Taxonomy" id="663321"/>
    <lineage>
        <taxon>Bacteria</taxon>
        <taxon>Pseudomonadati</taxon>
        <taxon>Pseudomonadota</taxon>
        <taxon>Gammaproteobacteria</taxon>
        <taxon>Enterobacterales</taxon>
        <taxon>Enterobacteriaceae</taxon>
        <taxon>aphid secondary symbionts</taxon>
        <taxon>Candidatus Regiella</taxon>
    </lineage>
</organism>
<gene>
    <name evidence="2" type="ORF">REG_0738</name>
</gene>
<accession>E0WS21</accession>
<dbReference type="Proteomes" id="UP000005726">
    <property type="component" value="Unassembled WGS sequence"/>
</dbReference>
<dbReference type="AlphaFoldDB" id="E0WS21"/>
<evidence type="ECO:0000313" key="3">
    <source>
        <dbReference type="Proteomes" id="UP000005726"/>
    </source>
</evidence>